<dbReference type="InterPro" id="IPR050288">
    <property type="entry name" value="Cellulose_deg_GH3"/>
</dbReference>
<evidence type="ECO:0000256" key="7">
    <source>
        <dbReference type="ARBA" id="ARBA00022729"/>
    </source>
</evidence>
<evidence type="ECO:0000256" key="1">
    <source>
        <dbReference type="ARBA" id="ARBA00000448"/>
    </source>
</evidence>
<dbReference type="InterPro" id="IPR036962">
    <property type="entry name" value="Glyco_hydro_3_N_sf"/>
</dbReference>
<name>A0A4U0XMS1_9PEZI</name>
<evidence type="ECO:0000313" key="13">
    <source>
        <dbReference type="Proteomes" id="UP000308768"/>
    </source>
</evidence>
<evidence type="ECO:0000256" key="10">
    <source>
        <dbReference type="ARBA" id="ARBA00023295"/>
    </source>
</evidence>
<evidence type="ECO:0000256" key="11">
    <source>
        <dbReference type="ARBA" id="ARBA00024983"/>
    </source>
</evidence>
<dbReference type="Proteomes" id="UP000308768">
    <property type="component" value="Unassembled WGS sequence"/>
</dbReference>
<dbReference type="InterPro" id="IPR017853">
    <property type="entry name" value="GH"/>
</dbReference>
<dbReference type="SUPFAM" id="SSF51445">
    <property type="entry name" value="(Trans)glycosidases"/>
    <property type="match status" value="1"/>
</dbReference>
<gene>
    <name evidence="12" type="ORF">B0A49_04200</name>
</gene>
<dbReference type="PANTHER" id="PTHR42715">
    <property type="entry name" value="BETA-GLUCOSIDASE"/>
    <property type="match status" value="1"/>
</dbReference>
<dbReference type="STRING" id="331657.A0A4U0XMS1"/>
<evidence type="ECO:0000256" key="6">
    <source>
        <dbReference type="ARBA" id="ARBA00022525"/>
    </source>
</evidence>
<evidence type="ECO:0000256" key="9">
    <source>
        <dbReference type="ARBA" id="ARBA00023180"/>
    </source>
</evidence>
<dbReference type="GO" id="GO:0009251">
    <property type="term" value="P:glucan catabolic process"/>
    <property type="evidence" value="ECO:0007669"/>
    <property type="project" value="TreeGrafter"/>
</dbReference>
<comment type="function">
    <text evidence="11">Beta-glucosidases are one of a number of cellulolytic enzymes involved in the degradation of cellulosic biomass. Catalyzes the last step releasing glucose from the inhibitory cellobiose.</text>
</comment>
<dbReference type="EMBL" id="NAJN01000179">
    <property type="protein sequence ID" value="TKA77636.1"/>
    <property type="molecule type" value="Genomic_DNA"/>
</dbReference>
<keyword evidence="10" id="KW-0326">Glycosidase</keyword>
<dbReference type="EC" id="3.2.1.21" evidence="5"/>
<evidence type="ECO:0000256" key="8">
    <source>
        <dbReference type="ARBA" id="ARBA00022801"/>
    </source>
</evidence>
<keyword evidence="9" id="KW-0325">Glycoprotein</keyword>
<comment type="catalytic activity">
    <reaction evidence="1">
        <text>Hydrolysis of terminal, non-reducing beta-D-glucosyl residues with release of beta-D-glucose.</text>
        <dbReference type="EC" id="3.2.1.21"/>
    </reaction>
</comment>
<proteinExistence type="inferred from homology"/>
<protein>
    <recommendedName>
        <fullName evidence="5">beta-glucosidase</fullName>
        <ecNumber evidence="5">3.2.1.21</ecNumber>
    </recommendedName>
</protein>
<comment type="pathway">
    <text evidence="3">Glycan metabolism; cellulose degradation.</text>
</comment>
<comment type="subcellular location">
    <subcellularLocation>
        <location evidence="2">Secreted</location>
    </subcellularLocation>
</comment>
<dbReference type="Gene3D" id="3.20.20.300">
    <property type="entry name" value="Glycoside hydrolase, family 3, N-terminal domain"/>
    <property type="match status" value="1"/>
</dbReference>
<dbReference type="AlphaFoldDB" id="A0A4U0XMS1"/>
<evidence type="ECO:0000313" key="12">
    <source>
        <dbReference type="EMBL" id="TKA77636.1"/>
    </source>
</evidence>
<keyword evidence="8" id="KW-0378">Hydrolase</keyword>
<evidence type="ECO:0000256" key="2">
    <source>
        <dbReference type="ARBA" id="ARBA00004613"/>
    </source>
</evidence>
<evidence type="ECO:0000256" key="5">
    <source>
        <dbReference type="ARBA" id="ARBA00012744"/>
    </source>
</evidence>
<comment type="caution">
    <text evidence="12">The sequence shown here is derived from an EMBL/GenBank/DDBJ whole genome shotgun (WGS) entry which is preliminary data.</text>
</comment>
<evidence type="ECO:0000256" key="3">
    <source>
        <dbReference type="ARBA" id="ARBA00004987"/>
    </source>
</evidence>
<dbReference type="GO" id="GO:0008422">
    <property type="term" value="F:beta-glucosidase activity"/>
    <property type="evidence" value="ECO:0007669"/>
    <property type="project" value="UniProtKB-EC"/>
</dbReference>
<evidence type="ECO:0000256" key="4">
    <source>
        <dbReference type="ARBA" id="ARBA00005336"/>
    </source>
</evidence>
<keyword evidence="7" id="KW-0732">Signal</keyword>
<sequence length="104" mass="11425">MAEECKAKGCGNQLGPTDEPLGRTVFRGRLFEDYGSDPYLNGKLFSVAVNAVQSQDVIAIEKRFLGCQNNHTLNGLLKTELGFPGYVVPDFSVVTNNTRRDAGW</sequence>
<keyword evidence="13" id="KW-1185">Reference proteome</keyword>
<comment type="similarity">
    <text evidence="4">Belongs to the glycosyl hydrolase 3 family.</text>
</comment>
<keyword evidence="6" id="KW-0964">Secreted</keyword>
<dbReference type="PANTHER" id="PTHR42715:SF12">
    <property type="entry name" value="BETA-GLUCOSIDASE G-RELATED"/>
    <property type="match status" value="1"/>
</dbReference>
<dbReference type="OrthoDB" id="416222at2759"/>
<organism evidence="12 13">
    <name type="scientific">Cryomyces minteri</name>
    <dbReference type="NCBI Taxonomy" id="331657"/>
    <lineage>
        <taxon>Eukaryota</taxon>
        <taxon>Fungi</taxon>
        <taxon>Dikarya</taxon>
        <taxon>Ascomycota</taxon>
        <taxon>Pezizomycotina</taxon>
        <taxon>Dothideomycetes</taxon>
        <taxon>Dothideomycetes incertae sedis</taxon>
        <taxon>Cryomyces</taxon>
    </lineage>
</organism>
<reference evidence="12 13" key="1">
    <citation type="submission" date="2017-03" db="EMBL/GenBank/DDBJ databases">
        <title>Genomes of endolithic fungi from Antarctica.</title>
        <authorList>
            <person name="Coleine C."/>
            <person name="Masonjones S."/>
            <person name="Stajich J.E."/>
        </authorList>
    </citation>
    <scope>NUCLEOTIDE SEQUENCE [LARGE SCALE GENOMIC DNA]</scope>
    <source>
        <strain evidence="12 13">CCFEE 5187</strain>
    </source>
</reference>
<accession>A0A4U0XMS1</accession>
<dbReference type="GO" id="GO:0005576">
    <property type="term" value="C:extracellular region"/>
    <property type="evidence" value="ECO:0007669"/>
    <property type="project" value="UniProtKB-SubCell"/>
</dbReference>